<accession>A0A7S1ETG1</accession>
<name>A0A7S1ETG1_9RHOD</name>
<evidence type="ECO:0000313" key="1">
    <source>
        <dbReference type="EMBL" id="CAD8822717.1"/>
    </source>
</evidence>
<protein>
    <submittedName>
        <fullName evidence="1">Uncharacterized protein</fullName>
    </submittedName>
</protein>
<dbReference type="EMBL" id="HBFP01009909">
    <property type="protein sequence ID" value="CAD8822717.1"/>
    <property type="molecule type" value="Transcribed_RNA"/>
</dbReference>
<reference evidence="1" key="1">
    <citation type="submission" date="2021-01" db="EMBL/GenBank/DDBJ databases">
        <authorList>
            <person name="Corre E."/>
            <person name="Pelletier E."/>
            <person name="Niang G."/>
            <person name="Scheremetjew M."/>
            <person name="Finn R."/>
            <person name="Kale V."/>
            <person name="Holt S."/>
            <person name="Cochrane G."/>
            <person name="Meng A."/>
            <person name="Brown T."/>
            <person name="Cohen L."/>
        </authorList>
    </citation>
    <scope>NUCLEOTIDE SEQUENCE</scope>
    <source>
        <strain evidence="1">CCMP3278</strain>
    </source>
</reference>
<proteinExistence type="predicted"/>
<organism evidence="1">
    <name type="scientific">Timspurckia oligopyrenoides</name>
    <dbReference type="NCBI Taxonomy" id="708627"/>
    <lineage>
        <taxon>Eukaryota</taxon>
        <taxon>Rhodophyta</taxon>
        <taxon>Bangiophyceae</taxon>
        <taxon>Porphyridiales</taxon>
        <taxon>Porphyridiaceae</taxon>
        <taxon>Timspurckia</taxon>
    </lineage>
</organism>
<sequence length="302" mass="34836">MARRIKNGGQFNDWKLKLHTDGLPILAYNNARMIPAIVVVQWLLTLESAIREKHGNIADIFNEDSYPEYQYPEDPVLVEGTSEGRKTAIIAVYTDRVKRMGQLMNELELNKVKVYAILWNHMSEESHDIVKADDEFMSMVTTKTIRTSGSSDEDEMEEDVMIPKKDDPLTLLRIIKRTHLISSTNSVLQTKLEAEEAFRATKQGKESLVMYKERMNASLMALKVAKSENLPDNERIVHHFILNLDSDYFKTAMEDYLNNKIQPMPKTLDEAYLWALNYKRVNVTGKIVQTHTYSVDSYHEDS</sequence>
<gene>
    <name evidence="1" type="ORF">TOLI1172_LOCUS7113</name>
</gene>
<dbReference type="AlphaFoldDB" id="A0A7S1ETG1"/>